<gene>
    <name evidence="10" type="ORF">Nepgr_004882</name>
</gene>
<keyword evidence="5" id="KW-0539">Nucleus</keyword>
<evidence type="ECO:0000256" key="6">
    <source>
        <dbReference type="SAM" id="Coils"/>
    </source>
</evidence>
<keyword evidence="2" id="KW-0805">Transcription regulation</keyword>
<feature type="domain" description="K-box" evidence="9">
    <location>
        <begin position="85"/>
        <end position="179"/>
    </location>
</feature>
<dbReference type="GO" id="GO:0000977">
    <property type="term" value="F:RNA polymerase II transcription regulatory region sequence-specific DNA binding"/>
    <property type="evidence" value="ECO:0007669"/>
    <property type="project" value="InterPro"/>
</dbReference>
<feature type="compositionally biased region" description="Low complexity" evidence="7">
    <location>
        <begin position="167"/>
        <end position="181"/>
    </location>
</feature>
<dbReference type="InterPro" id="IPR050142">
    <property type="entry name" value="MADS-box/MEF2_TF"/>
</dbReference>
<evidence type="ECO:0000313" key="10">
    <source>
        <dbReference type="EMBL" id="GMH03043.1"/>
    </source>
</evidence>
<proteinExistence type="predicted"/>
<dbReference type="Proteomes" id="UP001279734">
    <property type="component" value="Unassembled WGS sequence"/>
</dbReference>
<feature type="region of interest" description="Disordered" evidence="7">
    <location>
        <begin position="146"/>
        <end position="181"/>
    </location>
</feature>
<dbReference type="GO" id="GO:0046983">
    <property type="term" value="F:protein dimerization activity"/>
    <property type="evidence" value="ECO:0007669"/>
    <property type="project" value="InterPro"/>
</dbReference>
<sequence>MRRGKIQIERIDNTSSRQVTFTKRRKGLFKKAKELSILCEVDVGVIVFSTTRKLYEFANKSMKSLLEQYSSAKEQIPLLNPTLEANLWKVEAESLRRQLDDLTRSHRQMMGEEISELSIEDLENLVDQLEASSKALRARKVVCGGTAAEQGGATRSSSEPQDYDLFSPIQLQLSQPQQQNR</sequence>
<dbReference type="CDD" id="cd00265">
    <property type="entry name" value="MADS_MEF2_like"/>
    <property type="match status" value="1"/>
</dbReference>
<keyword evidence="6" id="KW-0175">Coiled coil</keyword>
<dbReference type="Pfam" id="PF00319">
    <property type="entry name" value="SRF-TF"/>
    <property type="match status" value="1"/>
</dbReference>
<dbReference type="PROSITE" id="PS00350">
    <property type="entry name" value="MADS_BOX_1"/>
    <property type="match status" value="1"/>
</dbReference>
<keyword evidence="4" id="KW-0804">Transcription</keyword>
<dbReference type="GO" id="GO:0045944">
    <property type="term" value="P:positive regulation of transcription by RNA polymerase II"/>
    <property type="evidence" value="ECO:0007669"/>
    <property type="project" value="InterPro"/>
</dbReference>
<name>A0AAD3XFP3_NEPGR</name>
<evidence type="ECO:0000259" key="9">
    <source>
        <dbReference type="PROSITE" id="PS51297"/>
    </source>
</evidence>
<comment type="caution">
    <text evidence="10">The sequence shown here is derived from an EMBL/GenBank/DDBJ whole genome shotgun (WGS) entry which is preliminary data.</text>
</comment>
<dbReference type="PROSITE" id="PS50066">
    <property type="entry name" value="MADS_BOX_2"/>
    <property type="match status" value="1"/>
</dbReference>
<keyword evidence="3" id="KW-0238">DNA-binding</keyword>
<evidence type="ECO:0000256" key="5">
    <source>
        <dbReference type="ARBA" id="ARBA00023242"/>
    </source>
</evidence>
<dbReference type="InterPro" id="IPR002487">
    <property type="entry name" value="TF_Kbox"/>
</dbReference>
<dbReference type="InterPro" id="IPR033896">
    <property type="entry name" value="MEF2-like_N"/>
</dbReference>
<reference evidence="10" key="1">
    <citation type="submission" date="2023-05" db="EMBL/GenBank/DDBJ databases">
        <title>Nepenthes gracilis genome sequencing.</title>
        <authorList>
            <person name="Fukushima K."/>
        </authorList>
    </citation>
    <scope>NUCLEOTIDE SEQUENCE</scope>
    <source>
        <strain evidence="10">SING2019-196</strain>
    </source>
</reference>
<dbReference type="Pfam" id="PF01486">
    <property type="entry name" value="K-box"/>
    <property type="match status" value="1"/>
</dbReference>
<evidence type="ECO:0000256" key="7">
    <source>
        <dbReference type="SAM" id="MobiDB-lite"/>
    </source>
</evidence>
<evidence type="ECO:0000256" key="2">
    <source>
        <dbReference type="ARBA" id="ARBA00023015"/>
    </source>
</evidence>
<dbReference type="PROSITE" id="PS51297">
    <property type="entry name" value="K_BOX"/>
    <property type="match status" value="1"/>
</dbReference>
<accession>A0AAD3XFP3</accession>
<dbReference type="PRINTS" id="PR00404">
    <property type="entry name" value="MADSDOMAIN"/>
</dbReference>
<comment type="subcellular location">
    <subcellularLocation>
        <location evidence="1">Nucleus</location>
    </subcellularLocation>
</comment>
<evidence type="ECO:0000259" key="8">
    <source>
        <dbReference type="PROSITE" id="PS50066"/>
    </source>
</evidence>
<keyword evidence="11" id="KW-1185">Reference proteome</keyword>
<dbReference type="SUPFAM" id="SSF55455">
    <property type="entry name" value="SRF-like"/>
    <property type="match status" value="1"/>
</dbReference>
<dbReference type="SMART" id="SM00432">
    <property type="entry name" value="MADS"/>
    <property type="match status" value="1"/>
</dbReference>
<dbReference type="GO" id="GO:0005634">
    <property type="term" value="C:nucleus"/>
    <property type="evidence" value="ECO:0007669"/>
    <property type="project" value="UniProtKB-SubCell"/>
</dbReference>
<protein>
    <submittedName>
        <fullName evidence="10">Uncharacterized protein</fullName>
    </submittedName>
</protein>
<evidence type="ECO:0000256" key="4">
    <source>
        <dbReference type="ARBA" id="ARBA00023163"/>
    </source>
</evidence>
<evidence type="ECO:0000256" key="1">
    <source>
        <dbReference type="ARBA" id="ARBA00004123"/>
    </source>
</evidence>
<dbReference type="InterPro" id="IPR002100">
    <property type="entry name" value="TF_MADSbox"/>
</dbReference>
<evidence type="ECO:0000313" key="11">
    <source>
        <dbReference type="Proteomes" id="UP001279734"/>
    </source>
</evidence>
<feature type="coiled-coil region" evidence="6">
    <location>
        <begin position="55"/>
        <end position="139"/>
    </location>
</feature>
<dbReference type="EMBL" id="BSYO01000004">
    <property type="protein sequence ID" value="GMH03043.1"/>
    <property type="molecule type" value="Genomic_DNA"/>
</dbReference>
<dbReference type="AlphaFoldDB" id="A0AAD3XFP3"/>
<dbReference type="GO" id="GO:0003700">
    <property type="term" value="F:DNA-binding transcription factor activity"/>
    <property type="evidence" value="ECO:0007669"/>
    <property type="project" value="InterPro"/>
</dbReference>
<dbReference type="Gene3D" id="3.40.1810.10">
    <property type="entry name" value="Transcription factor, MADS-box"/>
    <property type="match status" value="1"/>
</dbReference>
<organism evidence="10 11">
    <name type="scientific">Nepenthes gracilis</name>
    <name type="common">Slender pitcher plant</name>
    <dbReference type="NCBI Taxonomy" id="150966"/>
    <lineage>
        <taxon>Eukaryota</taxon>
        <taxon>Viridiplantae</taxon>
        <taxon>Streptophyta</taxon>
        <taxon>Embryophyta</taxon>
        <taxon>Tracheophyta</taxon>
        <taxon>Spermatophyta</taxon>
        <taxon>Magnoliopsida</taxon>
        <taxon>eudicotyledons</taxon>
        <taxon>Gunneridae</taxon>
        <taxon>Pentapetalae</taxon>
        <taxon>Caryophyllales</taxon>
        <taxon>Nepenthaceae</taxon>
        <taxon>Nepenthes</taxon>
    </lineage>
</organism>
<feature type="domain" description="MADS-box" evidence="8">
    <location>
        <begin position="1"/>
        <end position="61"/>
    </location>
</feature>
<dbReference type="InterPro" id="IPR036879">
    <property type="entry name" value="TF_MADSbox_sf"/>
</dbReference>
<evidence type="ECO:0000256" key="3">
    <source>
        <dbReference type="ARBA" id="ARBA00023125"/>
    </source>
</evidence>
<dbReference type="PANTHER" id="PTHR48019">
    <property type="entry name" value="SERUM RESPONSE FACTOR HOMOLOG"/>
    <property type="match status" value="1"/>
</dbReference>